<dbReference type="GO" id="GO:0016746">
    <property type="term" value="F:acyltransferase activity"/>
    <property type="evidence" value="ECO:0007669"/>
    <property type="project" value="UniProtKB-KW"/>
</dbReference>
<feature type="transmembrane region" description="Helical" evidence="13">
    <location>
        <begin position="367"/>
        <end position="388"/>
    </location>
</feature>
<dbReference type="EMBL" id="JBBPEH010000005">
    <property type="protein sequence ID" value="KAK7538567.1"/>
    <property type="molecule type" value="Genomic_DNA"/>
</dbReference>
<evidence type="ECO:0000256" key="6">
    <source>
        <dbReference type="ARBA" id="ARBA00022692"/>
    </source>
</evidence>
<evidence type="ECO:0000256" key="12">
    <source>
        <dbReference type="SAM" id="MobiDB-lite"/>
    </source>
</evidence>
<feature type="transmembrane region" description="Helical" evidence="13">
    <location>
        <begin position="205"/>
        <end position="227"/>
    </location>
</feature>
<comment type="similarity">
    <text evidence="3">Belongs to the membrane-bound acyltransferase family. Sterol o-acyltransferase subfamily.</text>
</comment>
<keyword evidence="6 13" id="KW-0812">Transmembrane</keyword>
<comment type="function">
    <text evidence="11">Sterol O-acyltransferase that catalyzes the formation of stery esters.</text>
</comment>
<dbReference type="EC" id="2.3.1.20" evidence="4"/>
<evidence type="ECO:0000256" key="9">
    <source>
        <dbReference type="ARBA" id="ARBA00023136"/>
    </source>
</evidence>
<evidence type="ECO:0000256" key="7">
    <source>
        <dbReference type="ARBA" id="ARBA00022824"/>
    </source>
</evidence>
<evidence type="ECO:0000313" key="14">
    <source>
        <dbReference type="EMBL" id="KAK7538567.1"/>
    </source>
</evidence>
<feature type="transmembrane region" description="Helical" evidence="13">
    <location>
        <begin position="495"/>
        <end position="520"/>
    </location>
</feature>
<keyword evidence="7" id="KW-0256">Endoplasmic reticulum</keyword>
<feature type="region of interest" description="Disordered" evidence="12">
    <location>
        <begin position="1"/>
        <end position="57"/>
    </location>
</feature>
<feature type="transmembrane region" description="Helical" evidence="13">
    <location>
        <begin position="320"/>
        <end position="338"/>
    </location>
</feature>
<dbReference type="RefSeq" id="XP_066656254.1">
    <property type="nucleotide sequence ID" value="XM_066798128.1"/>
</dbReference>
<feature type="transmembrane region" description="Helical" evidence="13">
    <location>
        <begin position="440"/>
        <end position="458"/>
    </location>
</feature>
<dbReference type="PANTHER" id="PTHR10408:SF7">
    <property type="entry name" value="DIACYLGLYCEROL O-ACYLTRANSFERASE 1"/>
    <property type="match status" value="1"/>
</dbReference>
<accession>A0ABR1LTS7</accession>
<evidence type="ECO:0000256" key="1">
    <source>
        <dbReference type="ARBA" id="ARBA00004477"/>
    </source>
</evidence>
<gene>
    <name evidence="14" type="ORF">J3D65DRAFT_602572</name>
</gene>
<evidence type="ECO:0000256" key="11">
    <source>
        <dbReference type="ARBA" id="ARBA00023568"/>
    </source>
</evidence>
<comment type="caution">
    <text evidence="14">The sequence shown here is derived from an EMBL/GenBank/DDBJ whole genome shotgun (WGS) entry which is preliminary data.</text>
</comment>
<reference evidence="14 15" key="1">
    <citation type="submission" date="2024-04" db="EMBL/GenBank/DDBJ databases">
        <title>Phyllosticta paracitricarpa is synonymous to the EU quarantine fungus P. citricarpa based on phylogenomic analyses.</title>
        <authorList>
            <consortium name="Lawrence Berkeley National Laboratory"/>
            <person name="Van ingen-buijs V.A."/>
            <person name="Van westerhoven A.C."/>
            <person name="Haridas S."/>
            <person name="Skiadas P."/>
            <person name="Martin F."/>
            <person name="Groenewald J.Z."/>
            <person name="Crous P.W."/>
            <person name="Seidl M.F."/>
        </authorList>
    </citation>
    <scope>NUCLEOTIDE SEQUENCE [LARGE SCALE GENOMIC DNA]</scope>
    <source>
        <strain evidence="14 15">CPC 17464</strain>
    </source>
</reference>
<dbReference type="GeneID" id="92031034"/>
<name>A0ABR1LTS7_9PEZI</name>
<evidence type="ECO:0000256" key="10">
    <source>
        <dbReference type="ARBA" id="ARBA00023315"/>
    </source>
</evidence>
<sequence length="536" mass="60198">MASSIETAITTSTDIPIARPEKQYTDTSPNSNGSAHTQTNGHTNGTPNGSAPLPTGTKYNHVVAVHRKVRASCLSQDAEKPPSFVGFRNLMILVLRTPTHPSLAKLQANIFLAVVSNLRLMIENFRKARMIYGVLICIRCHDYRRQDVVYGSILYFLVPCHLFVAYVIELVAAQQAKGAIAQIKKAESPEDLAAKRDKFRSTWGLVAFAHGLNATLNLIIASTVVYYHIHHPGIGTVCELHAIIVWLKTCSYAFTNRDLRHALLDDSDTAPLPELYKSCPYPKNIALRNLMYFWWAPTLVYQPVYPRTETIRWPFVFKRVAEAVGLSIVIWIASAQYASPLLKNSLDKIATLDLVSILERMLKLSTISVFCWLAGFMVLFHSFLNALAEIMRFGDREFYTDWWNATSIRSYWTMWNKPVTTFMRRHVYQPLVGRGCPKSLALMTVFLFSGALHELLVGVPTHNIIGVAFAGMLLQIPLVVVTDPLSRMKGVNGKVIGNLTFWISFCLVGQPLAALLYFFAWQAKYGSVGKPLLWQQ</sequence>
<dbReference type="Proteomes" id="UP001360953">
    <property type="component" value="Unassembled WGS sequence"/>
</dbReference>
<evidence type="ECO:0000256" key="5">
    <source>
        <dbReference type="ARBA" id="ARBA00022679"/>
    </source>
</evidence>
<feature type="transmembrane region" description="Helical" evidence="13">
    <location>
        <begin position="148"/>
        <end position="168"/>
    </location>
</feature>
<keyword evidence="5" id="KW-0808">Transferase</keyword>
<evidence type="ECO:0000256" key="13">
    <source>
        <dbReference type="SAM" id="Phobius"/>
    </source>
</evidence>
<keyword evidence="9 13" id="KW-0472">Membrane</keyword>
<organism evidence="14 15">
    <name type="scientific">Phyllosticta citribraziliensis</name>
    <dbReference type="NCBI Taxonomy" id="989973"/>
    <lineage>
        <taxon>Eukaryota</taxon>
        <taxon>Fungi</taxon>
        <taxon>Dikarya</taxon>
        <taxon>Ascomycota</taxon>
        <taxon>Pezizomycotina</taxon>
        <taxon>Dothideomycetes</taxon>
        <taxon>Dothideomycetes incertae sedis</taxon>
        <taxon>Botryosphaeriales</taxon>
        <taxon>Phyllostictaceae</taxon>
        <taxon>Phyllosticta</taxon>
    </lineage>
</organism>
<comment type="subcellular location">
    <subcellularLocation>
        <location evidence="1">Endoplasmic reticulum membrane</location>
        <topology evidence="1">Multi-pass membrane protein</topology>
    </subcellularLocation>
</comment>
<comment type="pathway">
    <text evidence="2">Lipid metabolism.</text>
</comment>
<proteinExistence type="inferred from homology"/>
<keyword evidence="15" id="KW-1185">Reference proteome</keyword>
<evidence type="ECO:0000256" key="2">
    <source>
        <dbReference type="ARBA" id="ARBA00005189"/>
    </source>
</evidence>
<dbReference type="InterPro" id="IPR004299">
    <property type="entry name" value="MBOAT_fam"/>
</dbReference>
<feature type="compositionally biased region" description="Low complexity" evidence="12">
    <location>
        <begin position="1"/>
        <end position="13"/>
    </location>
</feature>
<dbReference type="Pfam" id="PF03062">
    <property type="entry name" value="MBOAT"/>
    <property type="match status" value="1"/>
</dbReference>
<keyword evidence="10 14" id="KW-0012">Acyltransferase</keyword>
<feature type="compositionally biased region" description="Polar residues" evidence="12">
    <location>
        <begin position="25"/>
        <end position="49"/>
    </location>
</feature>
<protein>
    <recommendedName>
        <fullName evidence="4">diacylglycerol O-acyltransferase</fullName>
        <ecNumber evidence="4">2.3.1.20</ecNumber>
    </recommendedName>
</protein>
<evidence type="ECO:0000256" key="3">
    <source>
        <dbReference type="ARBA" id="ARBA00009010"/>
    </source>
</evidence>
<evidence type="ECO:0000256" key="8">
    <source>
        <dbReference type="ARBA" id="ARBA00022989"/>
    </source>
</evidence>
<feature type="transmembrane region" description="Helical" evidence="13">
    <location>
        <begin position="464"/>
        <end position="483"/>
    </location>
</feature>
<keyword evidence="8 13" id="KW-1133">Transmembrane helix</keyword>
<evidence type="ECO:0000313" key="15">
    <source>
        <dbReference type="Proteomes" id="UP001360953"/>
    </source>
</evidence>
<dbReference type="InterPro" id="IPR014371">
    <property type="entry name" value="Oat_ACAT_DAG_ARE"/>
</dbReference>
<dbReference type="PANTHER" id="PTHR10408">
    <property type="entry name" value="STEROL O-ACYLTRANSFERASE"/>
    <property type="match status" value="1"/>
</dbReference>
<evidence type="ECO:0000256" key="4">
    <source>
        <dbReference type="ARBA" id="ARBA00013244"/>
    </source>
</evidence>